<sequence length="55" mass="6618">MSMTKILITDWQTAPILMLKTASLSRYWYILIIPELDQSWGCFKYQAMRFYHCPI</sequence>
<dbReference type="Gramene" id="OB03G15460.1">
    <property type="protein sequence ID" value="OB03G15460.1"/>
    <property type="gene ID" value="OB03G15460"/>
</dbReference>
<dbReference type="AlphaFoldDB" id="J3LKH0"/>
<accession>J3LKH0</accession>
<organism evidence="1">
    <name type="scientific">Oryza brachyantha</name>
    <name type="common">malo sina</name>
    <dbReference type="NCBI Taxonomy" id="4533"/>
    <lineage>
        <taxon>Eukaryota</taxon>
        <taxon>Viridiplantae</taxon>
        <taxon>Streptophyta</taxon>
        <taxon>Embryophyta</taxon>
        <taxon>Tracheophyta</taxon>
        <taxon>Spermatophyta</taxon>
        <taxon>Magnoliopsida</taxon>
        <taxon>Liliopsida</taxon>
        <taxon>Poales</taxon>
        <taxon>Poaceae</taxon>
        <taxon>BOP clade</taxon>
        <taxon>Oryzoideae</taxon>
        <taxon>Oryzeae</taxon>
        <taxon>Oryzinae</taxon>
        <taxon>Oryza</taxon>
    </lineage>
</organism>
<dbReference type="HOGENOM" id="CLU_3035577_0_0_1"/>
<reference evidence="1" key="2">
    <citation type="submission" date="2013-04" db="UniProtKB">
        <authorList>
            <consortium name="EnsemblPlants"/>
        </authorList>
    </citation>
    <scope>IDENTIFICATION</scope>
</reference>
<protein>
    <submittedName>
        <fullName evidence="1">Uncharacterized protein</fullName>
    </submittedName>
</protein>
<dbReference type="Proteomes" id="UP000006038">
    <property type="component" value="Chromosome 3"/>
</dbReference>
<evidence type="ECO:0000313" key="1">
    <source>
        <dbReference type="EnsemblPlants" id="OB03G15460.1"/>
    </source>
</evidence>
<evidence type="ECO:0000313" key="2">
    <source>
        <dbReference type="Proteomes" id="UP000006038"/>
    </source>
</evidence>
<name>J3LKH0_ORYBR</name>
<dbReference type="EnsemblPlants" id="OB03G15460.1">
    <property type="protein sequence ID" value="OB03G15460.1"/>
    <property type="gene ID" value="OB03G15460"/>
</dbReference>
<proteinExistence type="predicted"/>
<keyword evidence="2" id="KW-1185">Reference proteome</keyword>
<reference evidence="1" key="1">
    <citation type="journal article" date="2013" name="Nat. Commun.">
        <title>Whole-genome sequencing of Oryza brachyantha reveals mechanisms underlying Oryza genome evolution.</title>
        <authorList>
            <person name="Chen J."/>
            <person name="Huang Q."/>
            <person name="Gao D."/>
            <person name="Wang J."/>
            <person name="Lang Y."/>
            <person name="Liu T."/>
            <person name="Li B."/>
            <person name="Bai Z."/>
            <person name="Luis Goicoechea J."/>
            <person name="Liang C."/>
            <person name="Chen C."/>
            <person name="Zhang W."/>
            <person name="Sun S."/>
            <person name="Liao Y."/>
            <person name="Zhang X."/>
            <person name="Yang L."/>
            <person name="Song C."/>
            <person name="Wang M."/>
            <person name="Shi J."/>
            <person name="Liu G."/>
            <person name="Liu J."/>
            <person name="Zhou H."/>
            <person name="Zhou W."/>
            <person name="Yu Q."/>
            <person name="An N."/>
            <person name="Chen Y."/>
            <person name="Cai Q."/>
            <person name="Wang B."/>
            <person name="Liu B."/>
            <person name="Min J."/>
            <person name="Huang Y."/>
            <person name="Wu H."/>
            <person name="Li Z."/>
            <person name="Zhang Y."/>
            <person name="Yin Y."/>
            <person name="Song W."/>
            <person name="Jiang J."/>
            <person name="Jackson S.A."/>
            <person name="Wing R.A."/>
            <person name="Wang J."/>
            <person name="Chen M."/>
        </authorList>
    </citation>
    <scope>NUCLEOTIDE SEQUENCE [LARGE SCALE GENOMIC DNA]</scope>
    <source>
        <strain evidence="1">cv. IRGC 101232</strain>
    </source>
</reference>